<dbReference type="Gene3D" id="1.10.10.10">
    <property type="entry name" value="Winged helix-like DNA-binding domain superfamily/Winged helix DNA-binding domain"/>
    <property type="match status" value="1"/>
</dbReference>
<dbReference type="CDD" id="cd06171">
    <property type="entry name" value="Sigma70_r4"/>
    <property type="match status" value="1"/>
</dbReference>
<dbReference type="InterPro" id="IPR007630">
    <property type="entry name" value="RNA_pol_sigma70_r4"/>
</dbReference>
<evidence type="ECO:0000259" key="3">
    <source>
        <dbReference type="Pfam" id="PF13786"/>
    </source>
</evidence>
<sequence length="706" mass="81900">MELHLLFLEYFVLKEGNTYMVTPQTAPFLVSGMREKDLESVMDWFVQRKQSFYALGRIYVSKQEDLEEIFYRSIIVVHNELHRLKKETSFESWAVSHFIHNGRELSKNKSFRDSEGKKSDQTLFQALYQLEDQEKEAIALTYFTGCSFAESGRILDNSIEKIKSWVFSGVRKLREELGYGSFEGCREFHGHYLEYLGRTMDRPEKVKFEMHIYHCQGCQEDLASFQEMVLTLAGITDALDIPAEFMEKIRSKVEEREARRQRKKKKRKSIWLAFAGVLAMVLSIGFVTGGFSSLYYAWTEEDKQLRAILQHDLGERLNLESESNGVKITIKSVVADDVQTLVFYEIEDTEKDNRYMMNAHEGVHIENEYDVMRRDRQNMFYSPPVDQDEIQNEEKNVYKGTMSLLPVSMDSGTIKLNVARLMQVDQDTQKGEYFSREMTFAEGDWSFDIPFTKQSSRVHKLDKEIAIDGIPVRLDKLTIAPTTTLLQYSFQNQGGDRRIDVITFDSLGTDKKNVKADLFGGNMYVESFDQEGWSAFTSSFDTLYFEDPKEVDILFDSIHLSVDDRKTIPLDDLKNLPRKFEYQGNTITIDEVQAGNPAKVFVTHEVTKDRAYERVNYGFSSDYLMNENTSIGVSDGDGVLMDKNGKIHEIDVYEYDKLDQPRYFETEQTIEFYNDSSREDVNLTKLEIGGYSTTKYVDDRVKVKLD</sequence>
<gene>
    <name evidence="4" type="ORF">FZC85_04220</name>
</gene>
<organism evidence="4 5">
    <name type="scientific">Rossellomorea aquimaris</name>
    <dbReference type="NCBI Taxonomy" id="189382"/>
    <lineage>
        <taxon>Bacteria</taxon>
        <taxon>Bacillati</taxon>
        <taxon>Bacillota</taxon>
        <taxon>Bacilli</taxon>
        <taxon>Bacillales</taxon>
        <taxon>Bacillaceae</taxon>
        <taxon>Rossellomorea</taxon>
    </lineage>
</organism>
<proteinExistence type="predicted"/>
<dbReference type="OrthoDB" id="2937128at2"/>
<dbReference type="Proteomes" id="UP000324269">
    <property type="component" value="Unassembled WGS sequence"/>
</dbReference>
<comment type="caution">
    <text evidence="4">The sequence shown here is derived from an EMBL/GenBank/DDBJ whole genome shotgun (WGS) entry which is preliminary data.</text>
</comment>
<dbReference type="GO" id="GO:0003700">
    <property type="term" value="F:DNA-binding transcription factor activity"/>
    <property type="evidence" value="ECO:0007669"/>
    <property type="project" value="InterPro"/>
</dbReference>
<dbReference type="InterPro" id="IPR036388">
    <property type="entry name" value="WH-like_DNA-bd_sf"/>
</dbReference>
<keyword evidence="1" id="KW-0472">Membrane</keyword>
<feature type="transmembrane region" description="Helical" evidence="1">
    <location>
        <begin position="270"/>
        <end position="298"/>
    </location>
</feature>
<evidence type="ECO:0000313" key="5">
    <source>
        <dbReference type="Proteomes" id="UP000324269"/>
    </source>
</evidence>
<dbReference type="EMBL" id="VTEZ01000001">
    <property type="protein sequence ID" value="TYS88629.1"/>
    <property type="molecule type" value="Genomic_DNA"/>
</dbReference>
<dbReference type="Pfam" id="PF13786">
    <property type="entry name" value="DUF4179"/>
    <property type="match status" value="1"/>
</dbReference>
<protein>
    <submittedName>
        <fullName evidence="4">DUF4179 domain-containing protein</fullName>
    </submittedName>
</protein>
<name>A0A5D4UPE2_9BACI</name>
<dbReference type="SUPFAM" id="SSF88659">
    <property type="entry name" value="Sigma3 and sigma4 domains of RNA polymerase sigma factors"/>
    <property type="match status" value="1"/>
</dbReference>
<dbReference type="Gene3D" id="2.60.40.1630">
    <property type="entry name" value="bacillus anthracis domain"/>
    <property type="match status" value="1"/>
</dbReference>
<dbReference type="InterPro" id="IPR013324">
    <property type="entry name" value="RNA_pol_sigma_r3/r4-like"/>
</dbReference>
<accession>A0A5D4UPE2</accession>
<dbReference type="AlphaFoldDB" id="A0A5D4UPE2"/>
<evidence type="ECO:0000313" key="4">
    <source>
        <dbReference type="EMBL" id="TYS88629.1"/>
    </source>
</evidence>
<evidence type="ECO:0000259" key="2">
    <source>
        <dbReference type="Pfam" id="PF04545"/>
    </source>
</evidence>
<reference evidence="4 5" key="1">
    <citation type="submission" date="2019-08" db="EMBL/GenBank/DDBJ databases">
        <title>Bacillus genomes from the desert of Cuatro Cienegas, Coahuila.</title>
        <authorList>
            <person name="Olmedo-Alvarez G."/>
        </authorList>
    </citation>
    <scope>NUCLEOTIDE SEQUENCE [LARGE SCALE GENOMIC DNA]</scope>
    <source>
        <strain evidence="4 5">CH87b_3T</strain>
    </source>
</reference>
<dbReference type="Pfam" id="PF04545">
    <property type="entry name" value="Sigma70_r4"/>
    <property type="match status" value="1"/>
</dbReference>
<evidence type="ECO:0000256" key="1">
    <source>
        <dbReference type="SAM" id="Phobius"/>
    </source>
</evidence>
<feature type="domain" description="DUF4179" evidence="3">
    <location>
        <begin position="263"/>
        <end position="348"/>
    </location>
</feature>
<keyword evidence="1" id="KW-0812">Transmembrane</keyword>
<feature type="domain" description="RNA polymerase sigma-70 region 4" evidence="2">
    <location>
        <begin position="126"/>
        <end position="175"/>
    </location>
</feature>
<keyword evidence="1" id="KW-1133">Transmembrane helix</keyword>
<dbReference type="InterPro" id="IPR025436">
    <property type="entry name" value="DUF4179"/>
</dbReference>
<dbReference type="GO" id="GO:0006352">
    <property type="term" value="P:DNA-templated transcription initiation"/>
    <property type="evidence" value="ECO:0007669"/>
    <property type="project" value="InterPro"/>
</dbReference>